<evidence type="ECO:0000256" key="1">
    <source>
        <dbReference type="SAM" id="Coils"/>
    </source>
</evidence>
<name>A0AAN0ITU3_AMPQE</name>
<reference evidence="4" key="2">
    <citation type="submission" date="2024-06" db="UniProtKB">
        <authorList>
            <consortium name="EnsemblMetazoa"/>
        </authorList>
    </citation>
    <scope>IDENTIFICATION</scope>
</reference>
<sequence>MASWSKPETFKLIEIWSDEAIQEQLEGCTRNKHVYEKISKKMDEEGYQRKFEQCREKIKKLKQEYKKIKDKVNKTGEEGKKKLIAGWDYYESLDAILGHRPSTEPAVVIDSGSQENVSEHLFDDSAEGDSFSTLDSDCKQGLSPKESLNSNSKESTKKNRKRQADILQETLKDIVKQIVDSQKQSDENFARLEEKRLR</sequence>
<evidence type="ECO:0000313" key="5">
    <source>
        <dbReference type="Proteomes" id="UP000007879"/>
    </source>
</evidence>
<evidence type="ECO:0000259" key="3">
    <source>
        <dbReference type="Pfam" id="PF13837"/>
    </source>
</evidence>
<dbReference type="KEGG" id="aqu:105315916"/>
<accession>A0AAN0ITU3</accession>
<dbReference type="PANTHER" id="PTHR47595:SF1">
    <property type="entry name" value="MYB_SANT-LIKE DNA-BINDING DOMAIN-CONTAINING PROTEIN"/>
    <property type="match status" value="1"/>
</dbReference>
<proteinExistence type="predicted"/>
<dbReference type="PANTHER" id="PTHR47595">
    <property type="entry name" value="HEAT SHOCK 70 KDA PROTEIN 14"/>
    <property type="match status" value="1"/>
</dbReference>
<reference evidence="5" key="1">
    <citation type="journal article" date="2010" name="Nature">
        <title>The Amphimedon queenslandica genome and the evolution of animal complexity.</title>
        <authorList>
            <person name="Srivastava M."/>
            <person name="Simakov O."/>
            <person name="Chapman J."/>
            <person name="Fahey B."/>
            <person name="Gauthier M.E."/>
            <person name="Mitros T."/>
            <person name="Richards G.S."/>
            <person name="Conaco C."/>
            <person name="Dacre M."/>
            <person name="Hellsten U."/>
            <person name="Larroux C."/>
            <person name="Putnam N.H."/>
            <person name="Stanke M."/>
            <person name="Adamska M."/>
            <person name="Darling A."/>
            <person name="Degnan S.M."/>
            <person name="Oakley T.H."/>
            <person name="Plachetzki D.C."/>
            <person name="Zhai Y."/>
            <person name="Adamski M."/>
            <person name="Calcino A."/>
            <person name="Cummins S.F."/>
            <person name="Goodstein D.M."/>
            <person name="Harris C."/>
            <person name="Jackson D.J."/>
            <person name="Leys S.P."/>
            <person name="Shu S."/>
            <person name="Woodcroft B.J."/>
            <person name="Vervoort M."/>
            <person name="Kosik K.S."/>
            <person name="Manning G."/>
            <person name="Degnan B.M."/>
            <person name="Rokhsar D.S."/>
        </authorList>
    </citation>
    <scope>NUCLEOTIDE SEQUENCE [LARGE SCALE GENOMIC DNA]</scope>
</reference>
<dbReference type="InterPro" id="IPR044822">
    <property type="entry name" value="Myb_DNA-bind_4"/>
</dbReference>
<keyword evidence="1" id="KW-0175">Coiled coil</keyword>
<keyword evidence="5" id="KW-1185">Reference proteome</keyword>
<feature type="region of interest" description="Disordered" evidence="2">
    <location>
        <begin position="124"/>
        <end position="164"/>
    </location>
</feature>
<dbReference type="Pfam" id="PF13837">
    <property type="entry name" value="Myb_DNA-bind_4"/>
    <property type="match status" value="1"/>
</dbReference>
<evidence type="ECO:0000313" key="4">
    <source>
        <dbReference type="EnsemblMetazoa" id="XP_011408995.1"/>
    </source>
</evidence>
<dbReference type="AlphaFoldDB" id="A0AAN0ITU3"/>
<dbReference type="Gene3D" id="1.10.10.60">
    <property type="entry name" value="Homeodomain-like"/>
    <property type="match status" value="1"/>
</dbReference>
<dbReference type="RefSeq" id="XP_011408995.1">
    <property type="nucleotide sequence ID" value="XM_011410693.1"/>
</dbReference>
<feature type="coiled-coil region" evidence="1">
    <location>
        <begin position="44"/>
        <end position="78"/>
    </location>
</feature>
<protein>
    <recommendedName>
        <fullName evidence="3">Myb/SANT-like DNA-binding domain-containing protein</fullName>
    </recommendedName>
</protein>
<feature type="domain" description="Myb/SANT-like DNA-binding" evidence="3">
    <location>
        <begin position="3"/>
        <end position="96"/>
    </location>
</feature>
<dbReference type="GeneID" id="105315916"/>
<dbReference type="FunFam" id="1.10.10.60:FF:000032">
    <property type="entry name" value="Zinc finger and SCAN domain-containing 20"/>
    <property type="match status" value="1"/>
</dbReference>
<dbReference type="Proteomes" id="UP000007879">
    <property type="component" value="Unassembled WGS sequence"/>
</dbReference>
<evidence type="ECO:0000256" key="2">
    <source>
        <dbReference type="SAM" id="MobiDB-lite"/>
    </source>
</evidence>
<dbReference type="EnsemblMetazoa" id="XM_011410693.1">
    <property type="protein sequence ID" value="XP_011408995.1"/>
    <property type="gene ID" value="LOC105315916"/>
</dbReference>
<organism evidence="4 5">
    <name type="scientific">Amphimedon queenslandica</name>
    <name type="common">Sponge</name>
    <dbReference type="NCBI Taxonomy" id="400682"/>
    <lineage>
        <taxon>Eukaryota</taxon>
        <taxon>Metazoa</taxon>
        <taxon>Porifera</taxon>
        <taxon>Demospongiae</taxon>
        <taxon>Heteroscleromorpha</taxon>
        <taxon>Haplosclerida</taxon>
        <taxon>Niphatidae</taxon>
        <taxon>Amphimedon</taxon>
    </lineage>
</organism>